<feature type="compositionally biased region" description="Basic residues" evidence="1">
    <location>
        <begin position="51"/>
        <end position="70"/>
    </location>
</feature>
<evidence type="ECO:0000256" key="1">
    <source>
        <dbReference type="SAM" id="MobiDB-lite"/>
    </source>
</evidence>
<name>A0A0L0C038_LUCCU</name>
<feature type="region of interest" description="Disordered" evidence="1">
    <location>
        <begin position="49"/>
        <end position="72"/>
    </location>
</feature>
<proteinExistence type="predicted"/>
<organism evidence="2 3">
    <name type="scientific">Lucilia cuprina</name>
    <name type="common">Green bottle fly</name>
    <name type="synonym">Australian sheep blowfly</name>
    <dbReference type="NCBI Taxonomy" id="7375"/>
    <lineage>
        <taxon>Eukaryota</taxon>
        <taxon>Metazoa</taxon>
        <taxon>Ecdysozoa</taxon>
        <taxon>Arthropoda</taxon>
        <taxon>Hexapoda</taxon>
        <taxon>Insecta</taxon>
        <taxon>Pterygota</taxon>
        <taxon>Neoptera</taxon>
        <taxon>Endopterygota</taxon>
        <taxon>Diptera</taxon>
        <taxon>Brachycera</taxon>
        <taxon>Muscomorpha</taxon>
        <taxon>Oestroidea</taxon>
        <taxon>Calliphoridae</taxon>
        <taxon>Luciliinae</taxon>
        <taxon>Lucilia</taxon>
    </lineage>
</organism>
<accession>A0A0L0C038</accession>
<dbReference type="AlphaFoldDB" id="A0A0L0C038"/>
<gene>
    <name evidence="2" type="ORF">FF38_03561</name>
</gene>
<protein>
    <submittedName>
        <fullName evidence="2">Uncharacterized protein</fullName>
    </submittedName>
</protein>
<reference evidence="2 3" key="1">
    <citation type="journal article" date="2015" name="Nat. Commun.">
        <title>Lucilia cuprina genome unlocks parasitic fly biology to underpin future interventions.</title>
        <authorList>
            <person name="Anstead C.A."/>
            <person name="Korhonen P.K."/>
            <person name="Young N.D."/>
            <person name="Hall R.S."/>
            <person name="Jex A.R."/>
            <person name="Murali S.C."/>
            <person name="Hughes D.S."/>
            <person name="Lee S.F."/>
            <person name="Perry T."/>
            <person name="Stroehlein A.J."/>
            <person name="Ansell B.R."/>
            <person name="Breugelmans B."/>
            <person name="Hofmann A."/>
            <person name="Qu J."/>
            <person name="Dugan S."/>
            <person name="Lee S.L."/>
            <person name="Chao H."/>
            <person name="Dinh H."/>
            <person name="Han Y."/>
            <person name="Doddapaneni H.V."/>
            <person name="Worley K.C."/>
            <person name="Muzny D.M."/>
            <person name="Ioannidis P."/>
            <person name="Waterhouse R.M."/>
            <person name="Zdobnov E.M."/>
            <person name="James P.J."/>
            <person name="Bagnall N.H."/>
            <person name="Kotze A.C."/>
            <person name="Gibbs R.A."/>
            <person name="Richards S."/>
            <person name="Batterham P."/>
            <person name="Gasser R.B."/>
        </authorList>
    </citation>
    <scope>NUCLEOTIDE SEQUENCE [LARGE SCALE GENOMIC DNA]</scope>
    <source>
        <strain evidence="2 3">LS</strain>
        <tissue evidence="2">Full body</tissue>
    </source>
</reference>
<dbReference type="EMBL" id="JRES01001082">
    <property type="protein sequence ID" value="KNC25682.1"/>
    <property type="molecule type" value="Genomic_DNA"/>
</dbReference>
<dbReference type="Proteomes" id="UP000037069">
    <property type="component" value="Unassembled WGS sequence"/>
</dbReference>
<evidence type="ECO:0000313" key="3">
    <source>
        <dbReference type="Proteomes" id="UP000037069"/>
    </source>
</evidence>
<keyword evidence="3" id="KW-1185">Reference proteome</keyword>
<comment type="caution">
    <text evidence="2">The sequence shown here is derived from an EMBL/GenBank/DDBJ whole genome shotgun (WGS) entry which is preliminary data.</text>
</comment>
<sequence length="155" mass="17450">MLPPGSHGQRHGVRRGQFAGQLHTAVPAAHDEHVADGDLLRVQVLAAVQHHPGHRQQRRPLRNPRVRGRARRADHVAGLHLPCRRRQQQSRAVPAMLHPGRLDAPDRLHAQPGFHEGEVVRHLVHSRMPALVTQQPPRRQRAMPGVAEKLHRMPP</sequence>
<evidence type="ECO:0000313" key="2">
    <source>
        <dbReference type="EMBL" id="KNC25682.1"/>
    </source>
</evidence>
<feature type="region of interest" description="Disordered" evidence="1">
    <location>
        <begin position="133"/>
        <end position="155"/>
    </location>
</feature>